<evidence type="ECO:0000259" key="1">
    <source>
        <dbReference type="Pfam" id="PF09983"/>
    </source>
</evidence>
<dbReference type="InterPro" id="IPR024534">
    <property type="entry name" value="JetD_C"/>
</dbReference>
<dbReference type="AlphaFoldDB" id="A0A2I0QU20"/>
<dbReference type="Pfam" id="PF09983">
    <property type="entry name" value="JetD_C"/>
    <property type="match status" value="1"/>
</dbReference>
<accession>A0A2I0QU20</accession>
<dbReference type="GO" id="GO:0005694">
    <property type="term" value="C:chromosome"/>
    <property type="evidence" value="ECO:0007669"/>
    <property type="project" value="InterPro"/>
</dbReference>
<proteinExistence type="predicted"/>
<name>A0A2I0QU20_9BACI</name>
<gene>
    <name evidence="2" type="ORF">CEY16_07840</name>
</gene>
<reference evidence="2 3" key="1">
    <citation type="submission" date="2017-06" db="EMBL/GenBank/DDBJ databases">
        <title>the draft geome sequence of Illustriluteabacillus marina B3227.</title>
        <authorList>
            <person name="He R.-H."/>
            <person name="Du Z.-J."/>
        </authorList>
    </citation>
    <scope>NUCLEOTIDE SEQUENCE [LARGE SCALE GENOMIC DNA]</scope>
    <source>
        <strain evidence="2 3">B3227</strain>
    </source>
</reference>
<dbReference type="OrthoDB" id="9809365at2"/>
<dbReference type="Proteomes" id="UP000243524">
    <property type="component" value="Unassembled WGS sequence"/>
</dbReference>
<dbReference type="SUPFAM" id="SSF56726">
    <property type="entry name" value="DNA topoisomerase IV, alpha subunit"/>
    <property type="match status" value="1"/>
</dbReference>
<dbReference type="Gene3D" id="3.40.1360.10">
    <property type="match status" value="1"/>
</dbReference>
<sequence length="344" mass="40786">MSSTYDLLKTILLKRRSKKSRKKIDLSSLEWEISEQSNDYMNEGGYYAFYIAIQRLEEESILTPLQKKSTNGRSPSLNKYYWLLPATVEPTWSKLQFLQVEDLLNLAFYHDHPEYQTDEEWKRILTIYQFMKNRESRRYVSVPERSLELFGDEKAITKSKLGTVTRLGLNLQDLKAVSHGEPFVSWLKPGTELKGIQNILIVENLSFYHTAIQLQLENRLNREYQLIIYGEGNKINKSFSFMYHMYPEGEHTFYYCGDMDPEGFNIFSRLANSYDVRFTLAEEFYVFMVKKIECANSYTDQVENVINRNHFLSFAESHKIEETVMKLWHKRKRIPQEVITVESW</sequence>
<comment type="caution">
    <text evidence="2">The sequence shown here is derived from an EMBL/GenBank/DDBJ whole genome shotgun (WGS) entry which is preliminary data.</text>
</comment>
<dbReference type="InterPro" id="IPR036078">
    <property type="entry name" value="Spo11/TopoVI_A_sf"/>
</dbReference>
<evidence type="ECO:0000313" key="3">
    <source>
        <dbReference type="Proteomes" id="UP000243524"/>
    </source>
</evidence>
<dbReference type="RefSeq" id="WP_101331439.1">
    <property type="nucleotide sequence ID" value="NZ_PJNH01000002.1"/>
</dbReference>
<keyword evidence="3" id="KW-1185">Reference proteome</keyword>
<feature type="domain" description="Wadjet protein JetD C-terminal" evidence="1">
    <location>
        <begin position="195"/>
        <end position="342"/>
    </location>
</feature>
<organism evidence="2 3">
    <name type="scientific">Halalkalibacillus sediminis</name>
    <dbReference type="NCBI Taxonomy" id="2018042"/>
    <lineage>
        <taxon>Bacteria</taxon>
        <taxon>Bacillati</taxon>
        <taxon>Bacillota</taxon>
        <taxon>Bacilli</taxon>
        <taxon>Bacillales</taxon>
        <taxon>Bacillaceae</taxon>
        <taxon>Halalkalibacillus</taxon>
    </lineage>
</organism>
<protein>
    <submittedName>
        <fullName evidence="2">Permease</fullName>
    </submittedName>
</protein>
<evidence type="ECO:0000313" key="2">
    <source>
        <dbReference type="EMBL" id="PKR77831.1"/>
    </source>
</evidence>
<dbReference type="EMBL" id="PJNH01000002">
    <property type="protein sequence ID" value="PKR77831.1"/>
    <property type="molecule type" value="Genomic_DNA"/>
</dbReference>
<dbReference type="GO" id="GO:0003677">
    <property type="term" value="F:DNA binding"/>
    <property type="evidence" value="ECO:0007669"/>
    <property type="project" value="InterPro"/>
</dbReference>